<evidence type="ECO:0000256" key="2">
    <source>
        <dbReference type="SAM" id="MobiDB-lite"/>
    </source>
</evidence>
<dbReference type="InterPro" id="IPR048861">
    <property type="entry name" value="BscB-like_C"/>
</dbReference>
<comment type="subunit">
    <text evidence="1">Tightly associated with the cellulose synthase catalytic subunit.</text>
</comment>
<dbReference type="Pfam" id="PF20916">
    <property type="entry name" value="BscB_a-b"/>
    <property type="match status" value="1"/>
</dbReference>
<evidence type="ECO:0000256" key="1">
    <source>
        <dbReference type="RuleBase" id="RU365021"/>
    </source>
</evidence>
<dbReference type="GO" id="GO:0006011">
    <property type="term" value="P:UDP-alpha-D-glucose metabolic process"/>
    <property type="evidence" value="ECO:0007669"/>
    <property type="project" value="InterPro"/>
</dbReference>
<gene>
    <name evidence="4" type="ORF">CEW88_19690</name>
</gene>
<geneLocation type="plasmid" evidence="4 5">
    <name>unnamed1</name>
</geneLocation>
<dbReference type="Pfam" id="PF03170">
    <property type="entry name" value="BcsB"/>
    <property type="match status" value="2"/>
</dbReference>
<reference evidence="4 5" key="1">
    <citation type="submission" date="2017-06" db="EMBL/GenBank/DDBJ databases">
        <title>Yangia sp. YSBP01 complete genome sequence.</title>
        <authorList>
            <person name="Woo J.-H."/>
            <person name="Kim H.-S."/>
        </authorList>
    </citation>
    <scope>NUCLEOTIDE SEQUENCE [LARGE SCALE GENOMIC DNA]</scope>
    <source>
        <strain evidence="4 5">YSBP01</strain>
        <plasmid evidence="4 5">unnamed1</plasmid>
    </source>
</reference>
<accession>A0A2U8HJ77</accession>
<dbReference type="Proteomes" id="UP000244915">
    <property type="component" value="Plasmid unnamed1"/>
</dbReference>
<keyword evidence="1" id="KW-0973">c-di-GMP</keyword>
<comment type="subcellular location">
    <subcellularLocation>
        <location evidence="1">Cell inner membrane</location>
    </subcellularLocation>
</comment>
<dbReference type="AlphaFoldDB" id="A0A2U8HJ77"/>
<comment type="pathway">
    <text evidence="1">Glycan metabolism; bacterial cellulose biosynthesis.</text>
</comment>
<evidence type="ECO:0000259" key="3">
    <source>
        <dbReference type="Pfam" id="PF20916"/>
    </source>
</evidence>
<evidence type="ECO:0000313" key="4">
    <source>
        <dbReference type="EMBL" id="AWI85987.1"/>
    </source>
</evidence>
<evidence type="ECO:0000313" key="5">
    <source>
        <dbReference type="Proteomes" id="UP000244915"/>
    </source>
</evidence>
<keyword evidence="1" id="KW-0135">Cellulose biosynthesis</keyword>
<feature type="transmembrane region" description="Helical" evidence="1">
    <location>
        <begin position="764"/>
        <end position="785"/>
    </location>
</feature>
<dbReference type="Gene3D" id="3.30.379.20">
    <property type="match status" value="1"/>
</dbReference>
<dbReference type="EMBL" id="CP022191">
    <property type="protein sequence ID" value="AWI85987.1"/>
    <property type="molecule type" value="Genomic_DNA"/>
</dbReference>
<keyword evidence="4" id="KW-0614">Plasmid</keyword>
<dbReference type="GO" id="GO:0005886">
    <property type="term" value="C:plasma membrane"/>
    <property type="evidence" value="ECO:0007669"/>
    <property type="project" value="UniProtKB-SubCell"/>
</dbReference>
<name>A0A2U8HJ77_9RHOB</name>
<feature type="region of interest" description="Disordered" evidence="2">
    <location>
        <begin position="79"/>
        <end position="140"/>
    </location>
</feature>
<protein>
    <recommendedName>
        <fullName evidence="1">Cyclic di-GMP-binding protein</fullName>
    </recommendedName>
    <alternativeName>
        <fullName evidence="1">Cellulose synthase regulatory subunit</fullName>
    </alternativeName>
</protein>
<keyword evidence="1" id="KW-0812">Transmembrane</keyword>
<feature type="domain" description="Cellulose synthase subunit B-like C-terminal" evidence="3">
    <location>
        <begin position="659"/>
        <end position="787"/>
    </location>
</feature>
<dbReference type="InterPro" id="IPR018513">
    <property type="entry name" value="Cell_synthase_bac"/>
</dbReference>
<proteinExistence type="inferred from homology"/>
<dbReference type="Gene3D" id="1.20.5.4520">
    <property type="match status" value="1"/>
</dbReference>
<keyword evidence="1" id="KW-1003">Cell membrane</keyword>
<feature type="region of interest" description="Disordered" evidence="2">
    <location>
        <begin position="1"/>
        <end position="45"/>
    </location>
</feature>
<dbReference type="UniPathway" id="UPA00694"/>
<organism evidence="4 5">
    <name type="scientific">Alloyangia pacifica</name>
    <dbReference type="NCBI Taxonomy" id="311180"/>
    <lineage>
        <taxon>Bacteria</taxon>
        <taxon>Pseudomonadati</taxon>
        <taxon>Pseudomonadota</taxon>
        <taxon>Alphaproteobacteria</taxon>
        <taxon>Rhodobacterales</taxon>
        <taxon>Roseobacteraceae</taxon>
        <taxon>Alloyangia</taxon>
    </lineage>
</organism>
<dbReference type="GO" id="GO:0030244">
    <property type="term" value="P:cellulose biosynthetic process"/>
    <property type="evidence" value="ECO:0007669"/>
    <property type="project" value="UniProtKB-KW"/>
</dbReference>
<keyword evidence="1" id="KW-0997">Cell inner membrane</keyword>
<dbReference type="KEGG" id="ypac:CEW88_19690"/>
<sequence>MTPCSRMPSPAPRRGPSQILSWLPRQMSPRPVSRRPTATSGSRIEPMHTIRPLILALLPALALQTSWSAAQQIEIEDFPPASEPRVAPAEPKPETRVLPSERQWSVPDVQPSSEGAQESDVLLPLRPRSPQGGETAGHRLQGEYPEEDFWLFLPRAIDGASLAITTLSSINLLPDRSHATVLVNGTEIGSVVLENFSAAGTMLLPVPDGLLTAGRNLVEVRLEQIHRVFCGPDASFGLWTDIIAYQSGITVPRTELGLDPLSFIAATSAQLAQGKTFSLASDSYAQVMNASPHVARIESLFEGLPPEITVDDYYRVTEQSPQLARVTALPEQYPVPDLPRFQRGGDGAIVLLTNNGQAQASEALLARALGPMPAGTSVPEVVPGKRQPLSELGVSTLEGRGHYIRQAVPFRLPWDWLVLASQRAQLRLDYAFVRDLPKGALLLVKINDETIRLLPLDDVNQAGRRLDPLLIPFAANQLQPGVNEVSFEALVPGEPADAACAPQPAPVFQIFDTTSLTVPESPRMVLPRIDRSLASLDVSRISMSEAAQRTLPLGMLAQISSIYVSDETAAAVPQGQPPRTGSIKIGIPADLSVIPGDIVSKNVAELEEVLLSPPTTTGQVVDPWAKVDSRGWWTLFLDRHKATDSLRELRGKIISLWRGPESDLDSWLLGRSAEAMLVQPSMETPEDLWLIVRPNTDYERLVASLVDMHQKSEGPKGQVSLFGFDGTWQVWRSASRPLSLQEPLTISNARAVVGNYVTLSPGRYIAPLFLLAIGCALSAMGLLVASRRRKK</sequence>
<comment type="function">
    <text evidence="1">Binds the cellulose synthase activator, bis-(3'-5') cyclic diguanylic acid (c-di-GMP).</text>
</comment>
<comment type="similarity">
    <text evidence="1">Belongs to the AcsB/BcsB family.</text>
</comment>
<dbReference type="Gene3D" id="3.30.379.30">
    <property type="match status" value="1"/>
</dbReference>
<keyword evidence="1" id="KW-1133">Transmembrane helix</keyword>
<keyword evidence="1" id="KW-0472">Membrane</keyword>
<dbReference type="Gene3D" id="2.60.120.260">
    <property type="entry name" value="Galactose-binding domain-like"/>
    <property type="match status" value="2"/>
</dbReference>